<comment type="similarity">
    <text evidence="2">Belongs to the complex I LYR family.</text>
</comment>
<dbReference type="GO" id="GO:0005739">
    <property type="term" value="C:mitochondrion"/>
    <property type="evidence" value="ECO:0007669"/>
    <property type="project" value="UniProtKB-SubCell"/>
</dbReference>
<dbReference type="PANTHER" id="PTHR13675:SF0">
    <property type="entry name" value="LYR MOTIF-CONTAINING PROTEIN 2"/>
    <property type="match status" value="1"/>
</dbReference>
<evidence type="ECO:0000256" key="6">
    <source>
        <dbReference type="ARBA" id="ARBA00044735"/>
    </source>
</evidence>
<proteinExistence type="inferred from homology"/>
<evidence type="ECO:0000313" key="8">
    <source>
        <dbReference type="EMBL" id="EEQ32909.1"/>
    </source>
</evidence>
<name>C5FSQ6_ARTOC</name>
<dbReference type="GeneID" id="9224158"/>
<evidence type="ECO:0000256" key="5">
    <source>
        <dbReference type="ARBA" id="ARBA00026235"/>
    </source>
</evidence>
<dbReference type="VEuPathDB" id="FungiDB:MCYG_05728"/>
<dbReference type="InterPro" id="IPR008011">
    <property type="entry name" value="Complex1_LYR_dom"/>
</dbReference>
<dbReference type="CDD" id="cd20262">
    <property type="entry name" value="Complex1_LYR_LYRM2"/>
    <property type="match status" value="1"/>
</dbReference>
<dbReference type="EMBL" id="DS995705">
    <property type="protein sequence ID" value="EEQ32909.1"/>
    <property type="molecule type" value="Genomic_DNA"/>
</dbReference>
<dbReference type="Proteomes" id="UP000002035">
    <property type="component" value="Unassembled WGS sequence"/>
</dbReference>
<dbReference type="PANTHER" id="PTHR13675">
    <property type="entry name" value="LYR MOTIF-CONTAINING PROTEIN 2"/>
    <property type="match status" value="1"/>
</dbReference>
<evidence type="ECO:0000256" key="4">
    <source>
        <dbReference type="ARBA" id="ARBA00023128"/>
    </source>
</evidence>
<protein>
    <recommendedName>
        <fullName evidence="5">LYR motif-containing protein 2</fullName>
    </recommendedName>
</protein>
<dbReference type="InterPro" id="IPR045293">
    <property type="entry name" value="Complex1_LYR_LYRM2"/>
</dbReference>
<dbReference type="STRING" id="554155.C5FSQ6"/>
<comment type="subcellular location">
    <subcellularLocation>
        <location evidence="1">Mitochondrion</location>
    </subcellularLocation>
</comment>
<dbReference type="eggNOG" id="ENOG502SAMX">
    <property type="taxonomic scope" value="Eukaryota"/>
</dbReference>
<keyword evidence="3" id="KW-0809">Transit peptide</keyword>
<evidence type="ECO:0000259" key="7">
    <source>
        <dbReference type="Pfam" id="PF05347"/>
    </source>
</evidence>
<organism evidence="8 9">
    <name type="scientific">Arthroderma otae (strain ATCC MYA-4605 / CBS 113480)</name>
    <name type="common">Microsporum canis</name>
    <dbReference type="NCBI Taxonomy" id="554155"/>
    <lineage>
        <taxon>Eukaryota</taxon>
        <taxon>Fungi</taxon>
        <taxon>Dikarya</taxon>
        <taxon>Ascomycota</taxon>
        <taxon>Pezizomycotina</taxon>
        <taxon>Eurotiomycetes</taxon>
        <taxon>Eurotiomycetidae</taxon>
        <taxon>Onygenales</taxon>
        <taxon>Arthrodermataceae</taxon>
        <taxon>Microsporum</taxon>
    </lineage>
</organism>
<dbReference type="HOGENOM" id="CLU_151409_0_1_1"/>
<dbReference type="Pfam" id="PF05347">
    <property type="entry name" value="Complex1_LYR"/>
    <property type="match status" value="1"/>
</dbReference>
<evidence type="ECO:0000256" key="2">
    <source>
        <dbReference type="ARBA" id="ARBA00009508"/>
    </source>
</evidence>
<sequence>MQGTIRLLSGAVKPGSRLKKPAMNLEQFIIHQRVISLWREILRSTKREQARTFTNRSISWLMSKFYMASPGIPSSSTKGELRSFARGEFERHRNVTDVGHIRYLLSTGKTEFDTMRRYIDEQIS</sequence>
<dbReference type="OMA" id="YMRDWAR"/>
<keyword evidence="9" id="KW-1185">Reference proteome</keyword>
<feature type="domain" description="Complex 1 LYR protein" evidence="7">
    <location>
        <begin position="72"/>
        <end position="113"/>
    </location>
</feature>
<accession>C5FSQ6</accession>
<dbReference type="AlphaFoldDB" id="C5FSQ6"/>
<evidence type="ECO:0000256" key="1">
    <source>
        <dbReference type="ARBA" id="ARBA00004173"/>
    </source>
</evidence>
<evidence type="ECO:0000256" key="3">
    <source>
        <dbReference type="ARBA" id="ARBA00022946"/>
    </source>
</evidence>
<dbReference type="RefSeq" id="XP_002845859.1">
    <property type="nucleotide sequence ID" value="XM_002845813.1"/>
</dbReference>
<dbReference type="OrthoDB" id="74240at2759"/>
<reference evidence="9" key="1">
    <citation type="journal article" date="2012" name="MBio">
        <title>Comparative genome analysis of Trichophyton rubrum and related dermatophytes reveals candidate genes involved in infection.</title>
        <authorList>
            <person name="Martinez D.A."/>
            <person name="Oliver B.G."/>
            <person name="Graeser Y."/>
            <person name="Goldberg J.M."/>
            <person name="Li W."/>
            <person name="Martinez-Rossi N.M."/>
            <person name="Monod M."/>
            <person name="Shelest E."/>
            <person name="Barton R.C."/>
            <person name="Birch E."/>
            <person name="Brakhage A.A."/>
            <person name="Chen Z."/>
            <person name="Gurr S.J."/>
            <person name="Heiman D."/>
            <person name="Heitman J."/>
            <person name="Kosti I."/>
            <person name="Rossi A."/>
            <person name="Saif S."/>
            <person name="Samalova M."/>
            <person name="Saunders C.W."/>
            <person name="Shea T."/>
            <person name="Summerbell R.C."/>
            <person name="Xu J."/>
            <person name="Young S."/>
            <person name="Zeng Q."/>
            <person name="Birren B.W."/>
            <person name="Cuomo C.A."/>
            <person name="White T.C."/>
        </authorList>
    </citation>
    <scope>NUCLEOTIDE SEQUENCE [LARGE SCALE GENOMIC DNA]</scope>
    <source>
        <strain evidence="9">ATCC MYA-4605 / CBS 113480</strain>
    </source>
</reference>
<comment type="function">
    <text evidence="6">Involved in efficient integration of the N-module into mitochondrial respiratory chain complex I.</text>
</comment>
<gene>
    <name evidence="8" type="ORF">MCYG_05728</name>
</gene>
<keyword evidence="4" id="KW-0496">Mitochondrion</keyword>
<evidence type="ECO:0000313" key="9">
    <source>
        <dbReference type="Proteomes" id="UP000002035"/>
    </source>
</evidence>